<dbReference type="Pfam" id="PF17921">
    <property type="entry name" value="Integrase_H2C2"/>
    <property type="match status" value="1"/>
</dbReference>
<protein>
    <recommendedName>
        <fullName evidence="3">Integrase zinc-binding domain-containing protein</fullName>
    </recommendedName>
</protein>
<sequence>MSRHPSDNPVKSREQSIAEQYMRFVMSEAVPRAMTLDEVKTASSKDKTIQKAIEFVRTGQWFKIKNITDQEIDIEELQALRSISGELVTYSDTILLRDNGIVLPSELRVRAVNIANEGHHGITKTKAFLRSKIWFPGLNDRVDNAIKDCSACQSVTHTKIIELLRMSKLPEKPWANLSAVFVVHYQAETSYLLLQMNIHVIQTALSIVIGFIVSISCCLLLYCCCCQKRSGVHSGKLVWIKRKKQGSKTVYTTSDNPDLDDDEQEGTELVGFIEQKDEDGFRSRTGSVVESRPGSRRASKASIGELTESRTHSVAESAPGMRRDSKIFKKRCSFHLELIQL</sequence>
<evidence type="ECO:0000313" key="5">
    <source>
        <dbReference type="Proteomes" id="UP000683360"/>
    </source>
</evidence>
<evidence type="ECO:0000256" key="2">
    <source>
        <dbReference type="SAM" id="Phobius"/>
    </source>
</evidence>
<feature type="transmembrane region" description="Helical" evidence="2">
    <location>
        <begin position="200"/>
        <end position="222"/>
    </location>
</feature>
<feature type="region of interest" description="Disordered" evidence="1">
    <location>
        <begin position="280"/>
        <end position="318"/>
    </location>
</feature>
<evidence type="ECO:0000256" key="1">
    <source>
        <dbReference type="SAM" id="MobiDB-lite"/>
    </source>
</evidence>
<dbReference type="EMBL" id="CAJPWZ010001646">
    <property type="protein sequence ID" value="CAG2219931.1"/>
    <property type="molecule type" value="Genomic_DNA"/>
</dbReference>
<evidence type="ECO:0000313" key="4">
    <source>
        <dbReference type="EMBL" id="CAG2219931.1"/>
    </source>
</evidence>
<dbReference type="InterPro" id="IPR050951">
    <property type="entry name" value="Retrovirus_Pol_polyprotein"/>
</dbReference>
<keyword evidence="2" id="KW-0812">Transmembrane</keyword>
<proteinExistence type="predicted"/>
<dbReference type="InterPro" id="IPR041588">
    <property type="entry name" value="Integrase_H2C2"/>
</dbReference>
<accession>A0A8S3SE79</accession>
<keyword evidence="2" id="KW-1133">Transmembrane helix</keyword>
<dbReference type="PANTHER" id="PTHR37984:SF11">
    <property type="entry name" value="INTEGRASE CATALYTIC DOMAIN-CONTAINING PROTEIN"/>
    <property type="match status" value="1"/>
</dbReference>
<gene>
    <name evidence="4" type="ORF">MEDL_33427</name>
</gene>
<keyword evidence="2" id="KW-0472">Membrane</keyword>
<dbReference type="AlphaFoldDB" id="A0A8S3SE79"/>
<organism evidence="4 5">
    <name type="scientific">Mytilus edulis</name>
    <name type="common">Blue mussel</name>
    <dbReference type="NCBI Taxonomy" id="6550"/>
    <lineage>
        <taxon>Eukaryota</taxon>
        <taxon>Metazoa</taxon>
        <taxon>Spiralia</taxon>
        <taxon>Lophotrochozoa</taxon>
        <taxon>Mollusca</taxon>
        <taxon>Bivalvia</taxon>
        <taxon>Autobranchia</taxon>
        <taxon>Pteriomorphia</taxon>
        <taxon>Mytilida</taxon>
        <taxon>Mytiloidea</taxon>
        <taxon>Mytilidae</taxon>
        <taxon>Mytilinae</taxon>
        <taxon>Mytilus</taxon>
    </lineage>
</organism>
<feature type="domain" description="Integrase zinc-binding" evidence="3">
    <location>
        <begin position="104"/>
        <end position="155"/>
    </location>
</feature>
<keyword evidence="5" id="KW-1185">Reference proteome</keyword>
<dbReference type="Proteomes" id="UP000683360">
    <property type="component" value="Unassembled WGS sequence"/>
</dbReference>
<dbReference type="Gene3D" id="1.10.340.70">
    <property type="match status" value="1"/>
</dbReference>
<name>A0A8S3SE79_MYTED</name>
<reference evidence="4" key="1">
    <citation type="submission" date="2021-03" db="EMBL/GenBank/DDBJ databases">
        <authorList>
            <person name="Bekaert M."/>
        </authorList>
    </citation>
    <scope>NUCLEOTIDE SEQUENCE</scope>
</reference>
<comment type="caution">
    <text evidence="4">The sequence shown here is derived from an EMBL/GenBank/DDBJ whole genome shotgun (WGS) entry which is preliminary data.</text>
</comment>
<dbReference type="PANTHER" id="PTHR37984">
    <property type="entry name" value="PROTEIN CBG26694"/>
    <property type="match status" value="1"/>
</dbReference>
<dbReference type="OrthoDB" id="5982845at2759"/>
<evidence type="ECO:0000259" key="3">
    <source>
        <dbReference type="Pfam" id="PF17921"/>
    </source>
</evidence>